<organism evidence="1 2">
    <name type="scientific">Rubroshorea leprosula</name>
    <dbReference type="NCBI Taxonomy" id="152421"/>
    <lineage>
        <taxon>Eukaryota</taxon>
        <taxon>Viridiplantae</taxon>
        <taxon>Streptophyta</taxon>
        <taxon>Embryophyta</taxon>
        <taxon>Tracheophyta</taxon>
        <taxon>Spermatophyta</taxon>
        <taxon>Magnoliopsida</taxon>
        <taxon>eudicotyledons</taxon>
        <taxon>Gunneridae</taxon>
        <taxon>Pentapetalae</taxon>
        <taxon>rosids</taxon>
        <taxon>malvids</taxon>
        <taxon>Malvales</taxon>
        <taxon>Dipterocarpaceae</taxon>
        <taxon>Rubroshorea</taxon>
    </lineage>
</organism>
<keyword evidence="2" id="KW-1185">Reference proteome</keyword>
<evidence type="ECO:0000313" key="1">
    <source>
        <dbReference type="EMBL" id="GKU99716.1"/>
    </source>
</evidence>
<proteinExistence type="predicted"/>
<gene>
    <name evidence="1" type="ORF">SLEP1_g12520</name>
</gene>
<dbReference type="AlphaFoldDB" id="A0AAV5ICS9"/>
<name>A0AAV5ICS9_9ROSI</name>
<protein>
    <submittedName>
        <fullName evidence="1">Uncharacterized protein</fullName>
    </submittedName>
</protein>
<reference evidence="1 2" key="1">
    <citation type="journal article" date="2021" name="Commun. Biol.">
        <title>The genome of Shorea leprosula (Dipterocarpaceae) highlights the ecological relevance of drought in aseasonal tropical rainforests.</title>
        <authorList>
            <person name="Ng K.K.S."/>
            <person name="Kobayashi M.J."/>
            <person name="Fawcett J.A."/>
            <person name="Hatakeyama M."/>
            <person name="Paape T."/>
            <person name="Ng C.H."/>
            <person name="Ang C.C."/>
            <person name="Tnah L.H."/>
            <person name="Lee C.T."/>
            <person name="Nishiyama T."/>
            <person name="Sese J."/>
            <person name="O'Brien M.J."/>
            <person name="Copetti D."/>
            <person name="Mohd Noor M.I."/>
            <person name="Ong R.C."/>
            <person name="Putra M."/>
            <person name="Sireger I.Z."/>
            <person name="Indrioko S."/>
            <person name="Kosugi Y."/>
            <person name="Izuno A."/>
            <person name="Isagi Y."/>
            <person name="Lee S.L."/>
            <person name="Shimizu K.K."/>
        </authorList>
    </citation>
    <scope>NUCLEOTIDE SEQUENCE [LARGE SCALE GENOMIC DNA]</scope>
    <source>
        <strain evidence="1">214</strain>
    </source>
</reference>
<dbReference type="Proteomes" id="UP001054252">
    <property type="component" value="Unassembled WGS sequence"/>
</dbReference>
<dbReference type="EMBL" id="BPVZ01000014">
    <property type="protein sequence ID" value="GKU99716.1"/>
    <property type="molecule type" value="Genomic_DNA"/>
</dbReference>
<evidence type="ECO:0000313" key="2">
    <source>
        <dbReference type="Proteomes" id="UP001054252"/>
    </source>
</evidence>
<comment type="caution">
    <text evidence="1">The sequence shown here is derived from an EMBL/GenBank/DDBJ whole genome shotgun (WGS) entry which is preliminary data.</text>
</comment>
<accession>A0AAV5ICS9</accession>
<sequence>MMKISARPVAAGRTSSTSGTGLTGFNGFQRAICLNGLKYSTGPFSAPGPVELVQPVGPGRVQKHWLLTIENSIFRNPINISPLSMRRATIDFLAEFKSSGILNLKKIDIFNGEIGYIRVN</sequence>